<proteinExistence type="predicted"/>
<sequence>MDNQQFTDDARRLVKDYANGMGKRVRVTDDMVYVVWSCKTLQNNKAMLSTSRPDGMYYEVTYNGDKHEMYLDAYSHVENVEYDVGVIE</sequence>
<dbReference type="STRING" id="1423783.FC50_GL000937"/>
<organism evidence="1 2">
    <name type="scientific">Lacticaseibacillus pantheris DSM 15945 = JCM 12539 = NBRC 106106</name>
    <dbReference type="NCBI Taxonomy" id="1423783"/>
    <lineage>
        <taxon>Bacteria</taxon>
        <taxon>Bacillati</taxon>
        <taxon>Bacillota</taxon>
        <taxon>Bacilli</taxon>
        <taxon>Lactobacillales</taxon>
        <taxon>Lactobacillaceae</taxon>
        <taxon>Lacticaseibacillus</taxon>
    </lineage>
</organism>
<keyword evidence="2" id="KW-1185">Reference proteome</keyword>
<dbReference type="RefSeq" id="WP_054649998.1">
    <property type="nucleotide sequence ID" value="NZ_AZFJ01000045.1"/>
</dbReference>
<dbReference type="OrthoDB" id="1701665at2"/>
<evidence type="ECO:0008006" key="3">
    <source>
        <dbReference type="Google" id="ProtNLM"/>
    </source>
</evidence>
<dbReference type="AlphaFoldDB" id="A0A0R1TYW6"/>
<protein>
    <recommendedName>
        <fullName evidence="3">Phage protein</fullName>
    </recommendedName>
</protein>
<evidence type="ECO:0000313" key="1">
    <source>
        <dbReference type="EMBL" id="KRL86415.1"/>
    </source>
</evidence>
<gene>
    <name evidence="1" type="ORF">FC50_GL000937</name>
</gene>
<name>A0A0R1TYW6_9LACO</name>
<evidence type="ECO:0000313" key="2">
    <source>
        <dbReference type="Proteomes" id="UP000051922"/>
    </source>
</evidence>
<reference evidence="1 2" key="1">
    <citation type="journal article" date="2015" name="Genome Announc.">
        <title>Expanding the biotechnology potential of lactobacilli through comparative genomics of 213 strains and associated genera.</title>
        <authorList>
            <person name="Sun Z."/>
            <person name="Harris H.M."/>
            <person name="McCann A."/>
            <person name="Guo C."/>
            <person name="Argimon S."/>
            <person name="Zhang W."/>
            <person name="Yang X."/>
            <person name="Jeffery I.B."/>
            <person name="Cooney J.C."/>
            <person name="Kagawa T.F."/>
            <person name="Liu W."/>
            <person name="Song Y."/>
            <person name="Salvetti E."/>
            <person name="Wrobel A."/>
            <person name="Rasinkangas P."/>
            <person name="Parkhill J."/>
            <person name="Rea M.C."/>
            <person name="O'Sullivan O."/>
            <person name="Ritari J."/>
            <person name="Douillard F.P."/>
            <person name="Paul Ross R."/>
            <person name="Yang R."/>
            <person name="Briner A.E."/>
            <person name="Felis G.E."/>
            <person name="de Vos W.M."/>
            <person name="Barrangou R."/>
            <person name="Klaenhammer T.R."/>
            <person name="Caufield P.W."/>
            <person name="Cui Y."/>
            <person name="Zhang H."/>
            <person name="O'Toole P.W."/>
        </authorList>
    </citation>
    <scope>NUCLEOTIDE SEQUENCE [LARGE SCALE GENOMIC DNA]</scope>
    <source>
        <strain evidence="1 2">DSM 15945</strain>
    </source>
</reference>
<comment type="caution">
    <text evidence="1">The sequence shown here is derived from an EMBL/GenBank/DDBJ whole genome shotgun (WGS) entry which is preliminary data.</text>
</comment>
<dbReference type="EMBL" id="AZFJ01000045">
    <property type="protein sequence ID" value="KRL86415.1"/>
    <property type="molecule type" value="Genomic_DNA"/>
</dbReference>
<dbReference type="PATRIC" id="fig|1423783.4.peg.968"/>
<accession>A0A0R1TYW6</accession>
<dbReference type="Pfam" id="PF19791">
    <property type="entry name" value="DUF6275"/>
    <property type="match status" value="1"/>
</dbReference>
<dbReference type="InterPro" id="IPR046242">
    <property type="entry name" value="DUF6275"/>
</dbReference>
<dbReference type="Proteomes" id="UP000051922">
    <property type="component" value="Unassembled WGS sequence"/>
</dbReference>